<dbReference type="Gene3D" id="3.30.40.10">
    <property type="entry name" value="Zinc/RING finger domain, C3HC4 (zinc finger)"/>
    <property type="match status" value="1"/>
</dbReference>
<dbReference type="InterPro" id="IPR013083">
    <property type="entry name" value="Znf_RING/FYVE/PHD"/>
</dbReference>
<evidence type="ECO:0000259" key="3">
    <source>
        <dbReference type="PROSITE" id="PS50089"/>
    </source>
</evidence>
<evidence type="ECO:0000256" key="1">
    <source>
        <dbReference type="PROSITE-ProRule" id="PRU00175"/>
    </source>
</evidence>
<dbReference type="AlphaFoldDB" id="S9URY2"/>
<keyword evidence="2" id="KW-0732">Signal</keyword>
<keyword evidence="1" id="KW-0863">Zinc-finger</keyword>
<organism evidence="4 5">
    <name type="scientific">Strigomonas culicis</name>
    <dbReference type="NCBI Taxonomy" id="28005"/>
    <lineage>
        <taxon>Eukaryota</taxon>
        <taxon>Discoba</taxon>
        <taxon>Euglenozoa</taxon>
        <taxon>Kinetoplastea</taxon>
        <taxon>Metakinetoplastina</taxon>
        <taxon>Trypanosomatida</taxon>
        <taxon>Trypanosomatidae</taxon>
        <taxon>Strigomonadinae</taxon>
        <taxon>Strigomonas</taxon>
    </lineage>
</organism>
<evidence type="ECO:0000256" key="2">
    <source>
        <dbReference type="SAM" id="SignalP"/>
    </source>
</evidence>
<dbReference type="GO" id="GO:0006511">
    <property type="term" value="P:ubiquitin-dependent protein catabolic process"/>
    <property type="evidence" value="ECO:0007669"/>
    <property type="project" value="TreeGrafter"/>
</dbReference>
<evidence type="ECO:0000313" key="5">
    <source>
        <dbReference type="Proteomes" id="UP000015354"/>
    </source>
</evidence>
<keyword evidence="1" id="KW-0479">Metal-binding</keyword>
<proteinExistence type="predicted"/>
<dbReference type="GO" id="GO:0016567">
    <property type="term" value="P:protein ubiquitination"/>
    <property type="evidence" value="ECO:0007669"/>
    <property type="project" value="TreeGrafter"/>
</dbReference>
<dbReference type="SMART" id="SM00184">
    <property type="entry name" value="RING"/>
    <property type="match status" value="1"/>
</dbReference>
<dbReference type="PROSITE" id="PS50089">
    <property type="entry name" value="ZF_RING_2"/>
    <property type="match status" value="1"/>
</dbReference>
<evidence type="ECO:0000313" key="4">
    <source>
        <dbReference type="EMBL" id="EPY31658.1"/>
    </source>
</evidence>
<dbReference type="PANTHER" id="PTHR22696:SF1">
    <property type="entry name" value="E3 UBIQUITIN-PROTEIN LIGASE RNF26"/>
    <property type="match status" value="1"/>
</dbReference>
<accession>S9URY2</accession>
<dbReference type="Proteomes" id="UP000015354">
    <property type="component" value="Unassembled WGS sequence"/>
</dbReference>
<name>S9URY2_9TRYP</name>
<dbReference type="GO" id="GO:0061630">
    <property type="term" value="F:ubiquitin protein ligase activity"/>
    <property type="evidence" value="ECO:0007669"/>
    <property type="project" value="TreeGrafter"/>
</dbReference>
<reference evidence="4 5" key="1">
    <citation type="journal article" date="2013" name="PLoS ONE">
        <title>Predicting the Proteins of Angomonas deanei, Strigomonas culicis and Their Respective Endosymbionts Reveals New Aspects of the Trypanosomatidae Family.</title>
        <authorList>
            <person name="Motta M.C."/>
            <person name="Martins A.C."/>
            <person name="de Souza S.S."/>
            <person name="Catta-Preta C.M."/>
            <person name="Silva R."/>
            <person name="Klein C.C."/>
            <person name="de Almeida L.G."/>
            <person name="de Lima Cunha O."/>
            <person name="Ciapina L.P."/>
            <person name="Brocchi M."/>
            <person name="Colabardini A.C."/>
            <person name="de Araujo Lima B."/>
            <person name="Machado C.R."/>
            <person name="de Almeida Soares C.M."/>
            <person name="Probst C.M."/>
            <person name="de Menezes C.B."/>
            <person name="Thompson C.E."/>
            <person name="Bartholomeu D.C."/>
            <person name="Gradia D.F."/>
            <person name="Pavoni D.P."/>
            <person name="Grisard E.C."/>
            <person name="Fantinatti-Garboggini F."/>
            <person name="Marchini F.K."/>
            <person name="Rodrigues-Luiz G.F."/>
            <person name="Wagner G."/>
            <person name="Goldman G.H."/>
            <person name="Fietto J.L."/>
            <person name="Elias M.C."/>
            <person name="Goldman M.H."/>
            <person name="Sagot M.F."/>
            <person name="Pereira M."/>
            <person name="Stoco P.H."/>
            <person name="de Mendonca-Neto R.P."/>
            <person name="Teixeira S.M."/>
            <person name="Maciel T.E."/>
            <person name="de Oliveira Mendes T.A."/>
            <person name="Urmenyi T.P."/>
            <person name="de Souza W."/>
            <person name="Schenkman S."/>
            <person name="de Vasconcelos A.T."/>
        </authorList>
    </citation>
    <scope>NUCLEOTIDE SEQUENCE [LARGE SCALE GENOMIC DNA]</scope>
</reference>
<keyword evidence="1" id="KW-0862">Zinc</keyword>
<gene>
    <name evidence="4" type="ORF">STCU_03345</name>
</gene>
<dbReference type="GO" id="GO:0008270">
    <property type="term" value="F:zinc ion binding"/>
    <property type="evidence" value="ECO:0007669"/>
    <property type="project" value="UniProtKB-KW"/>
</dbReference>
<feature type="signal peptide" evidence="2">
    <location>
        <begin position="1"/>
        <end position="16"/>
    </location>
</feature>
<dbReference type="EMBL" id="ATMH01003345">
    <property type="protein sequence ID" value="EPY31658.1"/>
    <property type="molecule type" value="Genomic_DNA"/>
</dbReference>
<feature type="domain" description="RING-type" evidence="3">
    <location>
        <begin position="106"/>
        <end position="143"/>
    </location>
</feature>
<dbReference type="InterPro" id="IPR001841">
    <property type="entry name" value="Znf_RING"/>
</dbReference>
<feature type="chain" id="PRO_5004558225" description="RING-type domain-containing protein" evidence="2">
    <location>
        <begin position="17"/>
        <end position="155"/>
    </location>
</feature>
<comment type="caution">
    <text evidence="4">The sequence shown here is derived from an EMBL/GenBank/DDBJ whole genome shotgun (WGS) entry which is preliminary data.</text>
</comment>
<dbReference type="SUPFAM" id="SSF57850">
    <property type="entry name" value="RING/U-box"/>
    <property type="match status" value="1"/>
</dbReference>
<dbReference type="Pfam" id="PF13920">
    <property type="entry name" value="zf-C3HC4_3"/>
    <property type="match status" value="1"/>
</dbReference>
<protein>
    <recommendedName>
        <fullName evidence="3">RING-type domain-containing protein</fullName>
    </recommendedName>
</protein>
<sequence>MLGLEVVAVVPFFVAAWKLSQKVNEQRALIEQHESLITQQQEVLQTLTGGGSGTSVVSSKTLAVVSVLVAATVTARYTYQATQIRRNVPPPPNYEPRPAVFDAEECIICMANSKDTFFSPCQHFSTCWPCSQKLLNKQCPTCRQKIEFTQFLYVS</sequence>
<dbReference type="OrthoDB" id="271225at2759"/>
<dbReference type="PANTHER" id="PTHR22696">
    <property type="entry name" value="E3 UBIQUITIN-PROTEIN LIGASE RNF26"/>
    <property type="match status" value="1"/>
</dbReference>
<keyword evidence="5" id="KW-1185">Reference proteome</keyword>